<keyword evidence="1" id="KW-1133">Transmembrane helix</keyword>
<accession>N2BJQ4</accession>
<evidence type="ECO:0000256" key="1">
    <source>
        <dbReference type="SAM" id="Phobius"/>
    </source>
</evidence>
<dbReference type="PIRSF" id="PIRSF029895">
    <property type="entry name" value="SpoIV"/>
    <property type="match status" value="1"/>
</dbReference>
<dbReference type="eggNOG" id="COG0561">
    <property type="taxonomic scope" value="Bacteria"/>
</dbReference>
<dbReference type="Proteomes" id="UP000012589">
    <property type="component" value="Unassembled WGS sequence"/>
</dbReference>
<feature type="transmembrane region" description="Helical" evidence="1">
    <location>
        <begin position="89"/>
        <end position="109"/>
    </location>
</feature>
<dbReference type="STRING" id="1235802.C823_00537"/>
<gene>
    <name evidence="2" type="ORF">C823_00537</name>
</gene>
<dbReference type="EMBL" id="AQFT01000015">
    <property type="protein sequence ID" value="EMZ37049.1"/>
    <property type="molecule type" value="Genomic_DNA"/>
</dbReference>
<dbReference type="PATRIC" id="fig|1235802.3.peg.562"/>
<keyword evidence="1" id="KW-0812">Transmembrane</keyword>
<dbReference type="NCBIfam" id="TIGR02876">
    <property type="entry name" value="spore_yqfD"/>
    <property type="match status" value="1"/>
</dbReference>
<protein>
    <submittedName>
        <fullName evidence="2">Sporulation protein YqfD</fullName>
    </submittedName>
</protein>
<keyword evidence="1" id="KW-0472">Membrane</keyword>
<organism evidence="2 3">
    <name type="scientific">Eubacterium plexicaudatum ASF492</name>
    <dbReference type="NCBI Taxonomy" id="1235802"/>
    <lineage>
        <taxon>Bacteria</taxon>
        <taxon>Bacillati</taxon>
        <taxon>Bacillota</taxon>
        <taxon>Clostridia</taxon>
        <taxon>Eubacteriales</taxon>
        <taxon>Eubacteriaceae</taxon>
        <taxon>Eubacterium</taxon>
    </lineage>
</organism>
<evidence type="ECO:0000313" key="3">
    <source>
        <dbReference type="Proteomes" id="UP000012589"/>
    </source>
</evidence>
<dbReference type="AlphaFoldDB" id="N2BJQ4"/>
<reference evidence="2 3" key="1">
    <citation type="journal article" date="2014" name="Genome Announc.">
        <title>Draft genome sequences of the altered schaedler flora, a defined bacterial community from gnotobiotic mice.</title>
        <authorList>
            <person name="Wannemuehler M.J."/>
            <person name="Overstreet A.M."/>
            <person name="Ward D.V."/>
            <person name="Phillips G.J."/>
        </authorList>
    </citation>
    <scope>NUCLEOTIDE SEQUENCE [LARGE SCALE GENOMIC DNA]</scope>
    <source>
        <strain evidence="2 3">ASF492</strain>
    </source>
</reference>
<comment type="caution">
    <text evidence="2">The sequence shown here is derived from an EMBL/GenBank/DDBJ whole genome shotgun (WGS) entry which is preliminary data.</text>
</comment>
<keyword evidence="3" id="KW-1185">Reference proteome</keyword>
<name>N2BJQ4_9FIRM</name>
<dbReference type="Pfam" id="PF06898">
    <property type="entry name" value="YqfD"/>
    <property type="match status" value="1"/>
</dbReference>
<dbReference type="HOGENOM" id="CLU_050521_0_0_9"/>
<dbReference type="OrthoDB" id="1640349at2"/>
<proteinExistence type="predicted"/>
<sequence length="424" mass="49591">MLLRLIKYFRGYVEVALQGYAPERFFNLCSNHNILIWDLRQEGDVYYFHISVDGFRSLKPLLKKSGTHVKISRKNGIPFFFFRYRKRKILFLSVFICMMILYTLSRFIWKIRINGNDSVTDDSLLQFLEEKQSSYGTPVSDIDCTKLEEEIRSRFKSIIWTSVKREGTTLTIDVQENLVVVSQSSNTKLPEDFQEQKQVGYDLTALHDGTIESIYVRKGTPLVRQGDTVKKGDVLVSGALPIYDDSGTLIDYQYRTADADIQLRTDYAYRDRFSAKHTWKKYSGRSQNRYGLSFSDTYFQLPWKKTGYEQYTVMDTRTQVRLCDSFYLPIYLVRRTYEEYEEVESVYTKKEAKQQAAQHLTEFLEKLTQKGVLILEKHVMIRTEKNKYTVSGTITVLENTFQYVKNAEKVTDTGDEGNVKNESE</sequence>
<evidence type="ECO:0000313" key="2">
    <source>
        <dbReference type="EMBL" id="EMZ37049.1"/>
    </source>
</evidence>
<dbReference type="InterPro" id="IPR010690">
    <property type="entry name" value="YqfD"/>
</dbReference>